<name>A0A314UCT5_PRUYE</name>
<protein>
    <submittedName>
        <fullName evidence="2">Phosphoinositide 3-kinase regulatory subunit 4 isoform X2</fullName>
    </submittedName>
</protein>
<evidence type="ECO:0000313" key="2">
    <source>
        <dbReference type="EMBL" id="PQM35267.1"/>
    </source>
</evidence>
<comment type="caution">
    <text evidence="2">The sequence shown here is derived from an EMBL/GenBank/DDBJ whole genome shotgun (WGS) entry which is preliminary data.</text>
</comment>
<dbReference type="OrthoDB" id="242910at2759"/>
<keyword evidence="3" id="KW-1185">Reference proteome</keyword>
<dbReference type="EMBL" id="PJQY01003694">
    <property type="protein sequence ID" value="PQM35267.1"/>
    <property type="molecule type" value="Genomic_DNA"/>
</dbReference>
<evidence type="ECO:0000313" key="3">
    <source>
        <dbReference type="Proteomes" id="UP000250321"/>
    </source>
</evidence>
<dbReference type="AlphaFoldDB" id="A0A314UCT5"/>
<evidence type="ECO:0000256" key="1">
    <source>
        <dbReference type="SAM" id="MobiDB-lite"/>
    </source>
</evidence>
<gene>
    <name evidence="2" type="ORF">Pyn_02425</name>
</gene>
<proteinExistence type="predicted"/>
<sequence>MWPQGSGVNSFMCDKSSVGIPLYSFSMDRRAVGVPPAASDSPAQVNSVGLGASSMPWMDPVNKSFSLASSVPAPKLVSGSFNMSSGSKQFYRVVHEPDGRDNDQTAFASSKLQDIGLSGTSKGSSIAAEDHPLQ</sequence>
<reference evidence="2 3" key="1">
    <citation type="submission" date="2018-02" db="EMBL/GenBank/DDBJ databases">
        <title>Draft genome of wild Prunus yedoensis var. nudiflora.</title>
        <authorList>
            <person name="Baek S."/>
            <person name="Kim J.-H."/>
            <person name="Choi K."/>
            <person name="Kim G.-B."/>
            <person name="Cho A."/>
            <person name="Jang H."/>
            <person name="Shin C.-H."/>
            <person name="Yu H.-J."/>
            <person name="Mun J.-H."/>
        </authorList>
    </citation>
    <scope>NUCLEOTIDE SEQUENCE [LARGE SCALE GENOMIC DNA]</scope>
    <source>
        <strain evidence="3">cv. Jeju island</strain>
        <tissue evidence="2">Leaf</tissue>
    </source>
</reference>
<dbReference type="Proteomes" id="UP000250321">
    <property type="component" value="Unassembled WGS sequence"/>
</dbReference>
<organism evidence="2 3">
    <name type="scientific">Prunus yedoensis var. nudiflora</name>
    <dbReference type="NCBI Taxonomy" id="2094558"/>
    <lineage>
        <taxon>Eukaryota</taxon>
        <taxon>Viridiplantae</taxon>
        <taxon>Streptophyta</taxon>
        <taxon>Embryophyta</taxon>
        <taxon>Tracheophyta</taxon>
        <taxon>Spermatophyta</taxon>
        <taxon>Magnoliopsida</taxon>
        <taxon>eudicotyledons</taxon>
        <taxon>Gunneridae</taxon>
        <taxon>Pentapetalae</taxon>
        <taxon>rosids</taxon>
        <taxon>fabids</taxon>
        <taxon>Rosales</taxon>
        <taxon>Rosaceae</taxon>
        <taxon>Amygdaloideae</taxon>
        <taxon>Amygdaleae</taxon>
        <taxon>Prunus</taxon>
    </lineage>
</organism>
<dbReference type="STRING" id="2094558.A0A314UCT5"/>
<feature type="region of interest" description="Disordered" evidence="1">
    <location>
        <begin position="109"/>
        <end position="134"/>
    </location>
</feature>
<feature type="compositionally biased region" description="Polar residues" evidence="1">
    <location>
        <begin position="109"/>
        <end position="124"/>
    </location>
</feature>
<accession>A0A314UCT5</accession>